<evidence type="ECO:0000256" key="1">
    <source>
        <dbReference type="SAM" id="MobiDB-lite"/>
    </source>
</evidence>
<gene>
    <name evidence="2" type="ORF">HLB23_36430</name>
</gene>
<accession>A0A849CEX7</accession>
<evidence type="ECO:0000313" key="3">
    <source>
        <dbReference type="Proteomes" id="UP000586827"/>
    </source>
</evidence>
<evidence type="ECO:0000313" key="2">
    <source>
        <dbReference type="EMBL" id="NNH75280.1"/>
    </source>
</evidence>
<dbReference type="Proteomes" id="UP000586827">
    <property type="component" value="Unassembled WGS sequence"/>
</dbReference>
<dbReference type="AlphaFoldDB" id="A0A849CEX7"/>
<keyword evidence="3" id="KW-1185">Reference proteome</keyword>
<dbReference type="Pfam" id="PF19760">
    <property type="entry name" value="DUF6247"/>
    <property type="match status" value="1"/>
</dbReference>
<dbReference type="RefSeq" id="WP_067528354.1">
    <property type="nucleotide sequence ID" value="NZ_JABELX010000020.1"/>
</dbReference>
<organism evidence="2 3">
    <name type="scientific">Nocardia uniformis</name>
    <dbReference type="NCBI Taxonomy" id="53432"/>
    <lineage>
        <taxon>Bacteria</taxon>
        <taxon>Bacillati</taxon>
        <taxon>Actinomycetota</taxon>
        <taxon>Actinomycetes</taxon>
        <taxon>Mycobacteriales</taxon>
        <taxon>Nocardiaceae</taxon>
        <taxon>Nocardia</taxon>
    </lineage>
</organism>
<reference evidence="2 3" key="1">
    <citation type="submission" date="2020-05" db="EMBL/GenBank/DDBJ databases">
        <title>MicrobeNet Type strains.</title>
        <authorList>
            <person name="Nicholson A.C."/>
        </authorList>
    </citation>
    <scope>NUCLEOTIDE SEQUENCE [LARGE SCALE GENOMIC DNA]</scope>
    <source>
        <strain evidence="2 3">JCM 3224</strain>
    </source>
</reference>
<feature type="compositionally biased region" description="Pro residues" evidence="1">
    <location>
        <begin position="10"/>
        <end position="19"/>
    </location>
</feature>
<dbReference type="EMBL" id="JABELX010000020">
    <property type="protein sequence ID" value="NNH75280.1"/>
    <property type="molecule type" value="Genomic_DNA"/>
</dbReference>
<feature type="region of interest" description="Disordered" evidence="1">
    <location>
        <begin position="1"/>
        <end position="22"/>
    </location>
</feature>
<dbReference type="InterPro" id="IPR046214">
    <property type="entry name" value="DUF6247"/>
</dbReference>
<sequence>MAAPAEHPAPSGPAVPPTDPAALRASLTPSLRAVFDREWGLVMDQAKDARSLTGVHKFLTQWRYIAADEARDPGAYFRVLAKAAEIEASGGNPAGRSMEDVLALIEQRRQQAS</sequence>
<name>A0A849CEX7_9NOCA</name>
<comment type="caution">
    <text evidence="2">The sequence shown here is derived from an EMBL/GenBank/DDBJ whole genome shotgun (WGS) entry which is preliminary data.</text>
</comment>
<protein>
    <submittedName>
        <fullName evidence="2">Uncharacterized protein</fullName>
    </submittedName>
</protein>
<proteinExistence type="predicted"/>